<feature type="domain" description="Aerotolerance regulator N-terminal" evidence="6">
    <location>
        <begin position="1"/>
        <end position="75"/>
    </location>
</feature>
<evidence type="ECO:0000259" key="6">
    <source>
        <dbReference type="Pfam" id="PF07584"/>
    </source>
</evidence>
<protein>
    <submittedName>
        <fullName evidence="8">VWA domain-containing protein</fullName>
    </submittedName>
</protein>
<dbReference type="Pfam" id="PF07584">
    <property type="entry name" value="BatA"/>
    <property type="match status" value="1"/>
</dbReference>
<evidence type="ECO:0000256" key="1">
    <source>
        <dbReference type="ARBA" id="ARBA00022475"/>
    </source>
</evidence>
<dbReference type="InterPro" id="IPR036465">
    <property type="entry name" value="vWFA_dom_sf"/>
</dbReference>
<evidence type="ECO:0000256" key="3">
    <source>
        <dbReference type="ARBA" id="ARBA00022989"/>
    </source>
</evidence>
<dbReference type="EMBL" id="DRTD01000507">
    <property type="protein sequence ID" value="HHE55485.1"/>
    <property type="molecule type" value="Genomic_DNA"/>
</dbReference>
<sequence>MFRFADPAYLILLLIVPGMVWWYWRGRSRASAKIIYSDIRLLKNVKPSLKQRLRPALFVLRLLAVTLIILALARPQSSHKEEEITTEGIDIVLTMDVSTSMLAEDFRPKNRIEAAKMVAKEFIEGRKNDRIGLVVFAGESFTQCPLTLDYGVLYHI</sequence>
<dbReference type="SUPFAM" id="SSF53300">
    <property type="entry name" value="vWA-like"/>
    <property type="match status" value="1"/>
</dbReference>
<comment type="caution">
    <text evidence="8">The sequence shown here is derived from an EMBL/GenBank/DDBJ whole genome shotgun (WGS) entry which is preliminary data.</text>
</comment>
<reference evidence="8" key="1">
    <citation type="journal article" date="2020" name="mSystems">
        <title>Genome- and Community-Level Interaction Insights into Carbon Utilization and Element Cycling Functions of Hydrothermarchaeota in Hydrothermal Sediment.</title>
        <authorList>
            <person name="Zhou Z."/>
            <person name="Liu Y."/>
            <person name="Xu W."/>
            <person name="Pan J."/>
            <person name="Luo Z.H."/>
            <person name="Li M."/>
        </authorList>
    </citation>
    <scope>NUCLEOTIDE SEQUENCE [LARGE SCALE GENOMIC DNA]</scope>
    <source>
        <strain evidence="8">HyVt-76</strain>
    </source>
</reference>
<feature type="domain" description="VWFA" evidence="7">
    <location>
        <begin position="91"/>
        <end position="151"/>
    </location>
</feature>
<dbReference type="InterPro" id="IPR050768">
    <property type="entry name" value="UPF0353/GerABKA_families"/>
</dbReference>
<dbReference type="Pfam" id="PF13519">
    <property type="entry name" value="VWA_2"/>
    <property type="match status" value="1"/>
</dbReference>
<feature type="transmembrane region" description="Helical" evidence="5">
    <location>
        <begin position="6"/>
        <end position="24"/>
    </location>
</feature>
<dbReference type="AlphaFoldDB" id="A0A7V5H467"/>
<keyword evidence="3 5" id="KW-1133">Transmembrane helix</keyword>
<dbReference type="InterPro" id="IPR002035">
    <property type="entry name" value="VWF_A"/>
</dbReference>
<dbReference type="Proteomes" id="UP000886111">
    <property type="component" value="Unassembled WGS sequence"/>
</dbReference>
<evidence type="ECO:0000256" key="5">
    <source>
        <dbReference type="SAM" id="Phobius"/>
    </source>
</evidence>
<dbReference type="InterPro" id="IPR024163">
    <property type="entry name" value="Aerotolerance_reg_N"/>
</dbReference>
<gene>
    <name evidence="8" type="ORF">ENL21_06860</name>
</gene>
<evidence type="ECO:0000259" key="7">
    <source>
        <dbReference type="Pfam" id="PF13519"/>
    </source>
</evidence>
<dbReference type="Gene3D" id="3.40.50.410">
    <property type="entry name" value="von Willebrand factor, type A domain"/>
    <property type="match status" value="1"/>
</dbReference>
<dbReference type="NCBIfam" id="TIGR02226">
    <property type="entry name" value="two_anch"/>
    <property type="match status" value="1"/>
</dbReference>
<keyword evidence="2 5" id="KW-0812">Transmembrane</keyword>
<organism evidence="8">
    <name type="scientific">Caldithrix abyssi</name>
    <dbReference type="NCBI Taxonomy" id="187145"/>
    <lineage>
        <taxon>Bacteria</taxon>
        <taxon>Pseudomonadati</taxon>
        <taxon>Calditrichota</taxon>
        <taxon>Calditrichia</taxon>
        <taxon>Calditrichales</taxon>
        <taxon>Calditrichaceae</taxon>
        <taxon>Caldithrix</taxon>
    </lineage>
</organism>
<accession>A0A7V5H467</accession>
<dbReference type="PANTHER" id="PTHR22550">
    <property type="entry name" value="SPORE GERMINATION PROTEIN"/>
    <property type="match status" value="1"/>
</dbReference>
<feature type="non-terminal residue" evidence="8">
    <location>
        <position position="156"/>
    </location>
</feature>
<evidence type="ECO:0000256" key="4">
    <source>
        <dbReference type="ARBA" id="ARBA00023136"/>
    </source>
</evidence>
<keyword evidence="1" id="KW-1003">Cell membrane</keyword>
<evidence type="ECO:0000313" key="8">
    <source>
        <dbReference type="EMBL" id="HHE55485.1"/>
    </source>
</evidence>
<name>A0A7V5H467_CALAY</name>
<keyword evidence="4 5" id="KW-0472">Membrane</keyword>
<dbReference type="InterPro" id="IPR011933">
    <property type="entry name" value="Double_TM_dom"/>
</dbReference>
<dbReference type="PANTHER" id="PTHR22550:SF5">
    <property type="entry name" value="LEUCINE ZIPPER PROTEIN 4"/>
    <property type="match status" value="1"/>
</dbReference>
<proteinExistence type="predicted"/>
<evidence type="ECO:0000256" key="2">
    <source>
        <dbReference type="ARBA" id="ARBA00022692"/>
    </source>
</evidence>